<keyword evidence="4 5" id="KW-0411">Iron-sulfur</keyword>
<dbReference type="GO" id="GO:0051536">
    <property type="term" value="F:iron-sulfur cluster binding"/>
    <property type="evidence" value="ECO:0007669"/>
    <property type="project" value="UniProtKB-KW"/>
</dbReference>
<accession>A0A1W1XVW5</accession>
<evidence type="ECO:0000256" key="2">
    <source>
        <dbReference type="ARBA" id="ARBA00022723"/>
    </source>
</evidence>
<dbReference type="InterPro" id="IPR016431">
    <property type="entry name" value="Pyrv-formate_lyase-activ_prd"/>
</dbReference>
<feature type="binding site" evidence="5">
    <location>
        <position position="89"/>
    </location>
    <ligand>
        <name>[4Fe-4S] cluster</name>
        <dbReference type="ChEBI" id="CHEBI:49883"/>
        <note>4Fe-4S-S-AdoMet</note>
    </ligand>
</feature>
<dbReference type="RefSeq" id="WP_245802467.1">
    <property type="nucleotide sequence ID" value="NZ_FWXF01000023.1"/>
</dbReference>
<reference evidence="6 7" key="1">
    <citation type="submission" date="2017-04" db="EMBL/GenBank/DDBJ databases">
        <authorList>
            <person name="Afonso C.L."/>
            <person name="Miller P.J."/>
            <person name="Scott M.A."/>
            <person name="Spackman E."/>
            <person name="Goraichik I."/>
            <person name="Dimitrov K.M."/>
            <person name="Suarez D.L."/>
            <person name="Swayne D.E."/>
        </authorList>
    </citation>
    <scope>NUCLEOTIDE SEQUENCE [LARGE SCALE GENOMIC DNA]</scope>
    <source>
        <strain evidence="6 7">DSM 13146</strain>
    </source>
</reference>
<evidence type="ECO:0000256" key="4">
    <source>
        <dbReference type="ARBA" id="ARBA00023014"/>
    </source>
</evidence>
<feature type="binding site" evidence="5">
    <location>
        <position position="86"/>
    </location>
    <ligand>
        <name>[4Fe-4S] cluster</name>
        <dbReference type="ChEBI" id="CHEBI:49883"/>
        <note>4Fe-4S-S-AdoMet</note>
    </ligand>
</feature>
<protein>
    <submittedName>
        <fullName evidence="6">Putative pyruvate formate lyase activating enzyme</fullName>
    </submittedName>
</protein>
<proteinExistence type="predicted"/>
<evidence type="ECO:0000313" key="7">
    <source>
        <dbReference type="Proteomes" id="UP000192783"/>
    </source>
</evidence>
<evidence type="ECO:0000256" key="5">
    <source>
        <dbReference type="PIRSR" id="PIRSR004869-50"/>
    </source>
</evidence>
<sequence>MEPLYLEAYRSGRLKRRAERALGWLKKCVLCPRLCRVNRLADERGTCRTGRYAVLASFGPHFGEEDPLVGRNGSGTIFFAHCNLLCLFCQNFDISHQGHGVPVGPEQLADVMVELQERGCHNINLVTPTHVLAQILEAMPLAVEKGLRVPLVYNCGGYERVAALRLLEGIVDIYMPDFKFWDPSVAQRLCDAADYPERARQALLEMHRQVGELRLDPSGIAQRGLLVRHLVMPEGMAGTEAICRFISRRISPNTYVNIMDQYRPCGRAREVPALTRPLTAREYEEAMESARRAGLHRLDRRRPRFMVWP</sequence>
<evidence type="ECO:0000256" key="1">
    <source>
        <dbReference type="ARBA" id="ARBA00022691"/>
    </source>
</evidence>
<dbReference type="GO" id="GO:0046872">
    <property type="term" value="F:metal ion binding"/>
    <property type="evidence" value="ECO:0007669"/>
    <property type="project" value="UniProtKB-KW"/>
</dbReference>
<dbReference type="AlphaFoldDB" id="A0A1W1XVW5"/>
<dbReference type="InterPro" id="IPR058240">
    <property type="entry name" value="rSAM_sf"/>
</dbReference>
<dbReference type="PANTHER" id="PTHR43075">
    <property type="entry name" value="FORMATE LYASE ACTIVATING ENZYME, PUTATIVE (AFU_ORTHOLOGUE AFUA_2G15630)-RELATED"/>
    <property type="match status" value="1"/>
</dbReference>
<dbReference type="Proteomes" id="UP000192783">
    <property type="component" value="Unassembled WGS sequence"/>
</dbReference>
<dbReference type="PANTHER" id="PTHR43075:SF1">
    <property type="entry name" value="FORMATE LYASE ACTIVATING ENZYME, PUTATIVE (AFU_ORTHOLOGUE AFUA_2G15630)-RELATED"/>
    <property type="match status" value="1"/>
</dbReference>
<evidence type="ECO:0000256" key="3">
    <source>
        <dbReference type="ARBA" id="ARBA00023004"/>
    </source>
</evidence>
<comment type="cofactor">
    <cofactor evidence="5">
        <name>[4Fe-4S] cluster</name>
        <dbReference type="ChEBI" id="CHEBI:49883"/>
    </cofactor>
    <text evidence="5">Binds 1 [4Fe-4S] cluster. The cluster is coordinated with 3 cysteines and an exchangeable S-adenosyl-L-methionine.</text>
</comment>
<dbReference type="STRING" id="1121390.SAMN02746041_03033"/>
<keyword evidence="1 5" id="KW-0949">S-adenosyl-L-methionine</keyword>
<dbReference type="GO" id="GO:0016829">
    <property type="term" value="F:lyase activity"/>
    <property type="evidence" value="ECO:0007669"/>
    <property type="project" value="UniProtKB-KW"/>
</dbReference>
<keyword evidence="7" id="KW-1185">Reference proteome</keyword>
<dbReference type="SFLD" id="SFLDG01099">
    <property type="entry name" value="Uncharacterised_Radical_SAM_Su"/>
    <property type="match status" value="1"/>
</dbReference>
<dbReference type="InterPro" id="IPR013785">
    <property type="entry name" value="Aldolase_TIM"/>
</dbReference>
<dbReference type="Gene3D" id="3.20.20.70">
    <property type="entry name" value="Aldolase class I"/>
    <property type="match status" value="1"/>
</dbReference>
<organism evidence="6 7">
    <name type="scientific">Desulfacinum hydrothermale DSM 13146</name>
    <dbReference type="NCBI Taxonomy" id="1121390"/>
    <lineage>
        <taxon>Bacteria</taxon>
        <taxon>Pseudomonadati</taxon>
        <taxon>Thermodesulfobacteriota</taxon>
        <taxon>Syntrophobacteria</taxon>
        <taxon>Syntrophobacterales</taxon>
        <taxon>Syntrophobacteraceae</taxon>
        <taxon>Desulfacinum</taxon>
    </lineage>
</organism>
<keyword evidence="6" id="KW-0456">Lyase</keyword>
<evidence type="ECO:0000313" key="6">
    <source>
        <dbReference type="EMBL" id="SMC27668.1"/>
    </source>
</evidence>
<dbReference type="SFLD" id="SFLDS00029">
    <property type="entry name" value="Radical_SAM"/>
    <property type="match status" value="1"/>
</dbReference>
<dbReference type="SUPFAM" id="SSF102114">
    <property type="entry name" value="Radical SAM enzymes"/>
    <property type="match status" value="1"/>
</dbReference>
<keyword evidence="3 5" id="KW-0408">Iron</keyword>
<gene>
    <name evidence="6" type="ORF">SAMN02746041_03033</name>
</gene>
<dbReference type="InterPro" id="IPR007197">
    <property type="entry name" value="rSAM"/>
</dbReference>
<dbReference type="InterPro" id="IPR040085">
    <property type="entry name" value="MJ0674-like"/>
</dbReference>
<feature type="binding site" evidence="5">
    <location>
        <position position="82"/>
    </location>
    <ligand>
        <name>[4Fe-4S] cluster</name>
        <dbReference type="ChEBI" id="CHEBI:49883"/>
        <note>4Fe-4S-S-AdoMet</note>
    </ligand>
</feature>
<keyword evidence="2 5" id="KW-0479">Metal-binding</keyword>
<dbReference type="EMBL" id="FWXF01000023">
    <property type="protein sequence ID" value="SMC27668.1"/>
    <property type="molecule type" value="Genomic_DNA"/>
</dbReference>
<name>A0A1W1XVW5_9BACT</name>
<dbReference type="PIRSF" id="PIRSF004869">
    <property type="entry name" value="PflX_prd"/>
    <property type="match status" value="1"/>
</dbReference>
<keyword evidence="6" id="KW-0670">Pyruvate</keyword>